<evidence type="ECO:0000313" key="6">
    <source>
        <dbReference type="EMBL" id="CAE2267886.1"/>
    </source>
</evidence>
<dbReference type="Pfam" id="PF01370">
    <property type="entry name" value="Epimerase"/>
    <property type="match status" value="1"/>
</dbReference>
<dbReference type="PANTHER" id="PTHR43677">
    <property type="entry name" value="SHORT-CHAIN DEHYDROGENASE/REDUCTASE"/>
    <property type="match status" value="1"/>
</dbReference>
<dbReference type="Gene3D" id="3.90.180.10">
    <property type="entry name" value="Medium-chain alcohol dehydrogenases, catalytic domain"/>
    <property type="match status" value="1"/>
</dbReference>
<dbReference type="GO" id="GO:0005739">
    <property type="term" value="C:mitochondrion"/>
    <property type="evidence" value="ECO:0007669"/>
    <property type="project" value="TreeGrafter"/>
</dbReference>
<evidence type="ECO:0000256" key="2">
    <source>
        <dbReference type="SAM" id="MobiDB-lite"/>
    </source>
</evidence>
<organism evidence="6">
    <name type="scientific">Odontella aurita</name>
    <dbReference type="NCBI Taxonomy" id="265563"/>
    <lineage>
        <taxon>Eukaryota</taxon>
        <taxon>Sar</taxon>
        <taxon>Stramenopiles</taxon>
        <taxon>Ochrophyta</taxon>
        <taxon>Bacillariophyta</taxon>
        <taxon>Mediophyceae</taxon>
        <taxon>Biddulphiophycidae</taxon>
        <taxon>Eupodiscales</taxon>
        <taxon>Odontellaceae</taxon>
        <taxon>Odontella</taxon>
    </lineage>
</organism>
<dbReference type="Pfam" id="PF08240">
    <property type="entry name" value="ADH_N"/>
    <property type="match status" value="1"/>
</dbReference>
<gene>
    <name evidence="6" type="ORF">OAUR00152_LOCUS30064</name>
</gene>
<evidence type="ECO:0000259" key="5">
    <source>
        <dbReference type="Pfam" id="PF08240"/>
    </source>
</evidence>
<dbReference type="SUPFAM" id="SSF51735">
    <property type="entry name" value="NAD(P)-binding Rossmann-fold domains"/>
    <property type="match status" value="1"/>
</dbReference>
<dbReference type="PANTHER" id="PTHR43677:SF3">
    <property type="entry name" value="PROSTAGLANDIN REDUCTASE 3"/>
    <property type="match status" value="1"/>
</dbReference>
<keyword evidence="1" id="KW-0560">Oxidoreductase</keyword>
<dbReference type="GO" id="GO:0008270">
    <property type="term" value="F:zinc ion binding"/>
    <property type="evidence" value="ECO:0007669"/>
    <property type="project" value="InterPro"/>
</dbReference>
<dbReference type="SUPFAM" id="SSF50129">
    <property type="entry name" value="GroES-like"/>
    <property type="match status" value="1"/>
</dbReference>
<dbReference type="InterPro" id="IPR051397">
    <property type="entry name" value="Zn-ADH-like_protein"/>
</dbReference>
<sequence>MKPRGRVFAPIWCATSLLFLLAVHLTRPAIILALATASASGSARPTVVVTGATGRVGSRLVRALLREDAPNVDVVALVRDAAKARSMFALPSASPGDDEGEEGTAPLPPSLSVLEADYGDASAVEAALAEAAEKCGGGESSPLRLFLACGNVPNQPQLELNVARAACDRGADFCVKLSTASPLLEDGSESTTHGKKKEGSMGYGHSAVEAVLRKELSDRGMKAAILRPNIFMQQIADPGLFGLDDLRDSDQASHPFAERGVSMIDCEDVAACAAAMLSGDANTKPAETFGGKVFDLTGPEAVELGNGSVFEQALSSVRPRPVRIEPCTVSDRLEACGIPPGPGSDSLHSFLDTIGSYSDVTDTVPTLLGRPARSARDFILDNSVPFLPRKFTRLVGTRRSESFREAARVAEASLDDEIEALAEDEILIRVRAAGVNGGADTFDCTRAAEDARDFPLGHEGAGIVVAAGKGAERFRPGDVAVFVGSGGYGEYIKVKERMCARGDLSPDASPEELAALRISALTALVDGAGGAGEHGRD</sequence>
<dbReference type="InterPro" id="IPR001509">
    <property type="entry name" value="Epimerase_deHydtase"/>
</dbReference>
<dbReference type="EMBL" id="HBKQ01043614">
    <property type="protein sequence ID" value="CAE2267886.1"/>
    <property type="molecule type" value="Transcribed_RNA"/>
</dbReference>
<dbReference type="PROSITE" id="PS00059">
    <property type="entry name" value="ADH_ZINC"/>
    <property type="match status" value="1"/>
</dbReference>
<dbReference type="InterPro" id="IPR011032">
    <property type="entry name" value="GroES-like_sf"/>
</dbReference>
<dbReference type="AlphaFoldDB" id="A0A7S4N6D2"/>
<dbReference type="InterPro" id="IPR002328">
    <property type="entry name" value="ADH_Zn_CS"/>
</dbReference>
<feature type="domain" description="NAD-dependent epimerase/dehydratase" evidence="4">
    <location>
        <begin position="47"/>
        <end position="179"/>
    </location>
</feature>
<evidence type="ECO:0000256" key="1">
    <source>
        <dbReference type="ARBA" id="ARBA00023002"/>
    </source>
</evidence>
<feature type="domain" description="Alcohol dehydrogenase-like N-terminal" evidence="5">
    <location>
        <begin position="423"/>
        <end position="500"/>
    </location>
</feature>
<dbReference type="Gene3D" id="3.40.50.720">
    <property type="entry name" value="NAD(P)-binding Rossmann-like Domain"/>
    <property type="match status" value="1"/>
</dbReference>
<feature type="signal peptide" evidence="3">
    <location>
        <begin position="1"/>
        <end position="28"/>
    </location>
</feature>
<feature type="chain" id="PRO_5030549880" description="NAD(P)-binding domain-containing protein" evidence="3">
    <location>
        <begin position="29"/>
        <end position="537"/>
    </location>
</feature>
<name>A0A7S4N6D2_9STRA</name>
<keyword evidence="3" id="KW-0732">Signal</keyword>
<evidence type="ECO:0000259" key="4">
    <source>
        <dbReference type="Pfam" id="PF01370"/>
    </source>
</evidence>
<evidence type="ECO:0008006" key="7">
    <source>
        <dbReference type="Google" id="ProtNLM"/>
    </source>
</evidence>
<dbReference type="GO" id="GO:0016491">
    <property type="term" value="F:oxidoreductase activity"/>
    <property type="evidence" value="ECO:0007669"/>
    <property type="project" value="UniProtKB-KW"/>
</dbReference>
<proteinExistence type="predicted"/>
<protein>
    <recommendedName>
        <fullName evidence="7">NAD(P)-binding domain-containing protein</fullName>
    </recommendedName>
</protein>
<reference evidence="6" key="1">
    <citation type="submission" date="2021-01" db="EMBL/GenBank/DDBJ databases">
        <authorList>
            <person name="Corre E."/>
            <person name="Pelletier E."/>
            <person name="Niang G."/>
            <person name="Scheremetjew M."/>
            <person name="Finn R."/>
            <person name="Kale V."/>
            <person name="Holt S."/>
            <person name="Cochrane G."/>
            <person name="Meng A."/>
            <person name="Brown T."/>
            <person name="Cohen L."/>
        </authorList>
    </citation>
    <scope>NUCLEOTIDE SEQUENCE</scope>
    <source>
        <strain evidence="6">Isolate 1302-5</strain>
    </source>
</reference>
<accession>A0A7S4N6D2</accession>
<dbReference type="InterPro" id="IPR036291">
    <property type="entry name" value="NAD(P)-bd_dom_sf"/>
</dbReference>
<dbReference type="InterPro" id="IPR013154">
    <property type="entry name" value="ADH-like_N"/>
</dbReference>
<feature type="region of interest" description="Disordered" evidence="2">
    <location>
        <begin position="90"/>
        <end position="111"/>
    </location>
</feature>
<evidence type="ECO:0000256" key="3">
    <source>
        <dbReference type="SAM" id="SignalP"/>
    </source>
</evidence>